<dbReference type="InterPro" id="IPR027806">
    <property type="entry name" value="HARBI1_dom"/>
</dbReference>
<dbReference type="GO" id="GO:0046872">
    <property type="term" value="F:metal ion binding"/>
    <property type="evidence" value="ECO:0007669"/>
    <property type="project" value="UniProtKB-KW"/>
</dbReference>
<comment type="cofactor">
    <cofactor evidence="1">
        <name>a divalent metal cation</name>
        <dbReference type="ChEBI" id="CHEBI:60240"/>
    </cofactor>
</comment>
<evidence type="ECO:0000313" key="4">
    <source>
        <dbReference type="EMBL" id="KAJ0390448.1"/>
    </source>
</evidence>
<dbReference type="Pfam" id="PF13359">
    <property type="entry name" value="DDE_Tnp_4"/>
    <property type="match status" value="1"/>
</dbReference>
<accession>A0AAD5Q2S5</accession>
<evidence type="ECO:0000256" key="2">
    <source>
        <dbReference type="ARBA" id="ARBA00022723"/>
    </source>
</evidence>
<feature type="domain" description="DDE Tnp4" evidence="3">
    <location>
        <begin position="78"/>
        <end position="255"/>
    </location>
</feature>
<evidence type="ECO:0000313" key="5">
    <source>
        <dbReference type="Proteomes" id="UP001209570"/>
    </source>
</evidence>
<keyword evidence="2" id="KW-0479">Metal-binding</keyword>
<protein>
    <recommendedName>
        <fullName evidence="3">DDE Tnp4 domain-containing protein</fullName>
    </recommendedName>
</protein>
<dbReference type="Proteomes" id="UP001209570">
    <property type="component" value="Unassembled WGS sequence"/>
</dbReference>
<comment type="caution">
    <text evidence="4">The sequence shown here is derived from an EMBL/GenBank/DDBJ whole genome shotgun (WGS) entry which is preliminary data.</text>
</comment>
<dbReference type="AlphaFoldDB" id="A0AAD5Q2S5"/>
<name>A0AAD5Q2S5_PYTIN</name>
<proteinExistence type="predicted"/>
<gene>
    <name evidence="4" type="ORF">P43SY_011509</name>
</gene>
<organism evidence="4 5">
    <name type="scientific">Pythium insidiosum</name>
    <name type="common">Pythiosis disease agent</name>
    <dbReference type="NCBI Taxonomy" id="114742"/>
    <lineage>
        <taxon>Eukaryota</taxon>
        <taxon>Sar</taxon>
        <taxon>Stramenopiles</taxon>
        <taxon>Oomycota</taxon>
        <taxon>Peronosporomycetes</taxon>
        <taxon>Pythiales</taxon>
        <taxon>Pythiaceae</taxon>
        <taxon>Pythium</taxon>
    </lineage>
</organism>
<sequence length="329" mass="37536">MLFMALTALKNAGSWDFLGAMFAQTGSTFSIRVIDFLEMLRPCLLAKYVVATAERWSMLKLSTTGNQFHNFPEARYAVDVTFQQTETPGGNFGEKKKFFSKKHGLYGVKVEVSVVPTGFAIGMTKHVGGRVTDKTIFDNNIDFHMSQLVKQGDEHNVRDRGPLAEEYPQQWAVLGDKGYQGFAEQVRGISPHKRPPGGILSMEQQQFNDEVSHDRVVVENYFGRLKTLWNVIGSCWKWDRSNYDLFFECCVALTNVHVRFNPLRDTDGKDYRRYLRRLQMISASIKAKKAEKQADYRANRKRKISQVFGLHDDEVEYGGSDADAQNLMD</sequence>
<evidence type="ECO:0000256" key="1">
    <source>
        <dbReference type="ARBA" id="ARBA00001968"/>
    </source>
</evidence>
<dbReference type="EMBL" id="JAKCXM010002099">
    <property type="protein sequence ID" value="KAJ0390448.1"/>
    <property type="molecule type" value="Genomic_DNA"/>
</dbReference>
<reference evidence="4" key="1">
    <citation type="submission" date="2021-12" db="EMBL/GenBank/DDBJ databases">
        <title>Prjna785345.</title>
        <authorList>
            <person name="Rujirawat T."/>
            <person name="Krajaejun T."/>
        </authorList>
    </citation>
    <scope>NUCLEOTIDE SEQUENCE</scope>
    <source>
        <strain evidence="4">Pi057C3</strain>
    </source>
</reference>
<keyword evidence="5" id="KW-1185">Reference proteome</keyword>
<evidence type="ECO:0000259" key="3">
    <source>
        <dbReference type="Pfam" id="PF13359"/>
    </source>
</evidence>